<feature type="domain" description="JmjN" evidence="18">
    <location>
        <begin position="12"/>
        <end position="54"/>
    </location>
</feature>
<dbReference type="FunFam" id="2.60.120.650:FF:000048">
    <property type="entry name" value="Lysine-specific demethylase 4A"/>
    <property type="match status" value="1"/>
</dbReference>
<evidence type="ECO:0000256" key="5">
    <source>
        <dbReference type="ARBA" id="ARBA00022723"/>
    </source>
</evidence>
<keyword evidence="22" id="KW-1185">Reference proteome</keyword>
<feature type="region of interest" description="Disordered" evidence="17">
    <location>
        <begin position="533"/>
        <end position="578"/>
    </location>
</feature>
<dbReference type="GO" id="GO:0140684">
    <property type="term" value="F:histone H3K9me2/H3K9me3 demethylase activity"/>
    <property type="evidence" value="ECO:0007669"/>
    <property type="project" value="UniProtKB-EC"/>
</dbReference>
<feature type="region of interest" description="Disordered" evidence="17">
    <location>
        <begin position="425"/>
        <end position="464"/>
    </location>
</feature>
<evidence type="ECO:0000256" key="12">
    <source>
        <dbReference type="ARBA" id="ARBA00023015"/>
    </source>
</evidence>
<dbReference type="Pfam" id="PF02375">
    <property type="entry name" value="JmjN"/>
    <property type="match status" value="1"/>
</dbReference>
<feature type="region of interest" description="Disordered" evidence="17">
    <location>
        <begin position="375"/>
        <end position="403"/>
    </location>
</feature>
<dbReference type="InterPro" id="IPR003349">
    <property type="entry name" value="JmjN"/>
</dbReference>
<evidence type="ECO:0000313" key="21">
    <source>
        <dbReference type="EMBL" id="CAB3365796.1"/>
    </source>
</evidence>
<dbReference type="PROSITE" id="PS51184">
    <property type="entry name" value="JMJC"/>
    <property type="match status" value="1"/>
</dbReference>
<dbReference type="GO" id="GO:0010468">
    <property type="term" value="P:regulation of gene expression"/>
    <property type="evidence" value="ECO:0007669"/>
    <property type="project" value="TreeGrafter"/>
</dbReference>
<dbReference type="AlphaFoldDB" id="A0A8S1C8Z0"/>
<dbReference type="Proteomes" id="UP000494165">
    <property type="component" value="Unassembled WGS sequence"/>
</dbReference>
<evidence type="ECO:0000256" key="11">
    <source>
        <dbReference type="ARBA" id="ARBA00023004"/>
    </source>
</evidence>
<evidence type="ECO:0000256" key="4">
    <source>
        <dbReference type="ARBA" id="ARBA00012900"/>
    </source>
</evidence>
<dbReference type="Gene3D" id="3.10.330.70">
    <property type="match status" value="1"/>
</dbReference>
<dbReference type="GO" id="GO:0008270">
    <property type="term" value="F:zinc ion binding"/>
    <property type="evidence" value="ECO:0007669"/>
    <property type="project" value="UniProtKB-KW"/>
</dbReference>
<dbReference type="PROSITE" id="PS51805">
    <property type="entry name" value="EPHD"/>
    <property type="match status" value="1"/>
</dbReference>
<feature type="compositionally biased region" description="Acidic residues" evidence="17">
    <location>
        <begin position="392"/>
        <end position="403"/>
    </location>
</feature>
<keyword evidence="11" id="KW-0408">Iron</keyword>
<dbReference type="InterPro" id="IPR019787">
    <property type="entry name" value="Znf_PHD-finger"/>
</dbReference>
<evidence type="ECO:0000259" key="20">
    <source>
        <dbReference type="PROSITE" id="PS51805"/>
    </source>
</evidence>
<keyword evidence="8" id="KW-0156">Chromatin regulator</keyword>
<evidence type="ECO:0000256" key="13">
    <source>
        <dbReference type="ARBA" id="ARBA00023163"/>
    </source>
</evidence>
<evidence type="ECO:0000256" key="1">
    <source>
        <dbReference type="ARBA" id="ARBA00001954"/>
    </source>
</evidence>
<evidence type="ECO:0000256" key="7">
    <source>
        <dbReference type="ARBA" id="ARBA00022833"/>
    </source>
</evidence>
<dbReference type="SMART" id="SM00558">
    <property type="entry name" value="JmjC"/>
    <property type="match status" value="1"/>
</dbReference>
<keyword evidence="13" id="KW-0804">Transcription</keyword>
<keyword evidence="5" id="KW-0479">Metal-binding</keyword>
<keyword evidence="6" id="KW-0863">Zinc-finger</keyword>
<comment type="function">
    <text evidence="16">Probable histone demethylase that specifically demethylates 'Lys-9' and 'Lys-36' residues of histone H3, thereby playing a central role in histone code. Demethylation of Lys residue generates formaldehyde and succinate.</text>
</comment>
<evidence type="ECO:0000313" key="22">
    <source>
        <dbReference type="Proteomes" id="UP000494165"/>
    </source>
</evidence>
<dbReference type="PROSITE" id="PS51183">
    <property type="entry name" value="JMJN"/>
    <property type="match status" value="1"/>
</dbReference>
<evidence type="ECO:0000259" key="18">
    <source>
        <dbReference type="PROSITE" id="PS51183"/>
    </source>
</evidence>
<keyword evidence="9" id="KW-0223">Dioxygenase</keyword>
<reference evidence="21 22" key="1">
    <citation type="submission" date="2020-04" db="EMBL/GenBank/DDBJ databases">
        <authorList>
            <person name="Alioto T."/>
            <person name="Alioto T."/>
            <person name="Gomez Garrido J."/>
        </authorList>
    </citation>
    <scope>NUCLEOTIDE SEQUENCE [LARGE SCALE GENOMIC DNA]</scope>
</reference>
<dbReference type="Pfam" id="PF13832">
    <property type="entry name" value="zf-HC5HC2H_2"/>
    <property type="match status" value="1"/>
</dbReference>
<dbReference type="GO" id="GO:0048512">
    <property type="term" value="P:circadian behavior"/>
    <property type="evidence" value="ECO:0007669"/>
    <property type="project" value="UniProtKB-ARBA"/>
</dbReference>
<comment type="similarity">
    <text evidence="3">Belongs to the JHDM3 histone demethylase family.</text>
</comment>
<dbReference type="EC" id="1.14.11.66" evidence="4"/>
<dbReference type="SUPFAM" id="SSF51197">
    <property type="entry name" value="Clavaminate synthase-like"/>
    <property type="match status" value="1"/>
</dbReference>
<keyword evidence="7" id="KW-0862">Zinc</keyword>
<dbReference type="Gene3D" id="2.60.120.650">
    <property type="entry name" value="Cupin"/>
    <property type="match status" value="1"/>
</dbReference>
<dbReference type="InterPro" id="IPR034732">
    <property type="entry name" value="EPHD"/>
</dbReference>
<proteinExistence type="inferred from homology"/>
<name>A0A8S1C8Z0_9INSE</name>
<dbReference type="PANTHER" id="PTHR10694:SF129">
    <property type="entry name" value="LYSINE-SPECIFIC DEMETHYLASE 4B-RELATED"/>
    <property type="match status" value="1"/>
</dbReference>
<feature type="compositionally biased region" description="Basic and acidic residues" evidence="17">
    <location>
        <begin position="425"/>
        <end position="436"/>
    </location>
</feature>
<evidence type="ECO:0000256" key="16">
    <source>
        <dbReference type="ARBA" id="ARBA00053408"/>
    </source>
</evidence>
<dbReference type="PANTHER" id="PTHR10694">
    <property type="entry name" value="LYSINE-SPECIFIC DEMETHYLASE"/>
    <property type="match status" value="1"/>
</dbReference>
<feature type="compositionally biased region" description="Polar residues" evidence="17">
    <location>
        <begin position="538"/>
        <end position="547"/>
    </location>
</feature>
<gene>
    <name evidence="21" type="ORF">CLODIP_2_CD06546</name>
</gene>
<organism evidence="21 22">
    <name type="scientific">Cloeon dipterum</name>
    <dbReference type="NCBI Taxonomy" id="197152"/>
    <lineage>
        <taxon>Eukaryota</taxon>
        <taxon>Metazoa</taxon>
        <taxon>Ecdysozoa</taxon>
        <taxon>Arthropoda</taxon>
        <taxon>Hexapoda</taxon>
        <taxon>Insecta</taxon>
        <taxon>Pterygota</taxon>
        <taxon>Palaeoptera</taxon>
        <taxon>Ephemeroptera</taxon>
        <taxon>Pisciforma</taxon>
        <taxon>Baetidae</taxon>
        <taxon>Cloeon</taxon>
    </lineage>
</organism>
<keyword evidence="10" id="KW-0560">Oxidoreductase</keyword>
<dbReference type="SUPFAM" id="SSF57903">
    <property type="entry name" value="FYVE/PHD zinc finger"/>
    <property type="match status" value="1"/>
</dbReference>
<accession>A0A8S1C8Z0</accession>
<dbReference type="GO" id="GO:0140681">
    <property type="term" value="F:histone H3K36me2/H3K36me3 demethylase activity"/>
    <property type="evidence" value="ECO:0007669"/>
    <property type="project" value="UniProtKB-ARBA"/>
</dbReference>
<sequence length="996" mass="112280">MGSKNSFRVPEIMTFRPNYEQFKDFNQFVRFMESQGAHLAGLAKVIPPPEWKPRSGTYDMSEIGDIKIPAPIAQIVNGMGGTYQQINLQKKAMTVREYKDLAESVKYCKYRPPLGDNAEVERAYWKNLNYGEQIYGADVSGSLMDQNLENWNINKLGSILDYVGDDYKINIEGVNTAYLYFGMWKTTFAWHTEDMDLYSINYLHFGAPKTWYAIPPSHGRRFERVAAGLFPDHFKNCKAFLRHKTSLLSPNILRSNSIPYSSITQETGEIMITFPYSYHAGFNQGFNCAESTNFASERWVEYGKRCLHCTCNKDSVKISMEVFVRRLQSDRYASWLEGKDIGEHPEAPGLKAPANPPDGFVKKTERNGEILKKTSKRHPVHKQAASPAQEDVLCDEEDEEELPDEQDLDFLEEVYIKGGEMDPRKATILDDGHGLRNELPGVKRSRGNDEDEWLPPSAKKSQKKLKCRYPKRSVTFPVHSAGRKPKLSATVFPSLTSPSRAASTTYFCNEAISRILGQDLVCMPMHPLSLSPGRAPEANTSPSQPTWAFSPALNAGPDKPVSPDSTVQMSPVKPEDCTPPKNIGVEVLHGLIGSANRELERLYNSYWSQDEPHCALCTALCTRKSKMHEPMPDDWKEYTYNRNVTYLSEVWCPSYVFTRKLKENCTPPNFDYGSPIDKSLLLTCEDCKICVHAFCYGEMRPVRPGEPWKCDKCRVNMSEAACCLCPIPWGPLKRTSDRRWAHLLCSLAIYEVNFMDEERKEPINVHNLDMDRLKLRCSYCMGTGRGLCVECCHPLCKVAFHPTCGVVCGARFSVSRGPQAVHVLASCADHTPCPPKVANNVLKRPNIGDKVWARHSNGRYYSGTVECVDEKIFAWVAYADGSFSNETEPQNVSYGAYCREKQMRSSLKVEVLTSQGITYQGDYEGSSLAPVYTVRTDALLITGVRDSDLIEFGKTEPLLKEEHVKVCQADLLDTMSENMCLQQEVPSDEAVCSSSS</sequence>
<dbReference type="Gene3D" id="2.30.30.140">
    <property type="match status" value="1"/>
</dbReference>
<dbReference type="CDD" id="cd15493">
    <property type="entry name" value="PHD_JMJD2"/>
    <property type="match status" value="1"/>
</dbReference>
<evidence type="ECO:0000256" key="14">
    <source>
        <dbReference type="ARBA" id="ARBA00023242"/>
    </source>
</evidence>
<evidence type="ECO:0000256" key="6">
    <source>
        <dbReference type="ARBA" id="ARBA00022771"/>
    </source>
</evidence>
<dbReference type="SMART" id="SM00545">
    <property type="entry name" value="JmjN"/>
    <property type="match status" value="1"/>
</dbReference>
<dbReference type="EMBL" id="CADEPI010000022">
    <property type="protein sequence ID" value="CAB3365796.1"/>
    <property type="molecule type" value="Genomic_DNA"/>
</dbReference>
<evidence type="ECO:0000256" key="2">
    <source>
        <dbReference type="ARBA" id="ARBA00004123"/>
    </source>
</evidence>
<feature type="region of interest" description="Disordered" evidence="17">
    <location>
        <begin position="343"/>
        <end position="362"/>
    </location>
</feature>
<evidence type="ECO:0000256" key="17">
    <source>
        <dbReference type="SAM" id="MobiDB-lite"/>
    </source>
</evidence>
<comment type="catalytic activity">
    <reaction evidence="15">
        <text>N(6),N(6),N(6)-trimethyl-L-lysyl(9)-[histone H3] + 2 2-oxoglutarate + 2 O2 = N(6)-methyl-L-lysyl(9)-[histone H3] + 2 formaldehyde + 2 succinate + 2 CO2</text>
        <dbReference type="Rhea" id="RHEA:60200"/>
        <dbReference type="Rhea" id="RHEA-COMP:15538"/>
        <dbReference type="Rhea" id="RHEA-COMP:15542"/>
        <dbReference type="ChEBI" id="CHEBI:15379"/>
        <dbReference type="ChEBI" id="CHEBI:16526"/>
        <dbReference type="ChEBI" id="CHEBI:16810"/>
        <dbReference type="ChEBI" id="CHEBI:16842"/>
        <dbReference type="ChEBI" id="CHEBI:30031"/>
        <dbReference type="ChEBI" id="CHEBI:61929"/>
        <dbReference type="ChEBI" id="CHEBI:61961"/>
        <dbReference type="EC" id="1.14.11.66"/>
    </reaction>
</comment>
<dbReference type="InterPro" id="IPR013083">
    <property type="entry name" value="Znf_RING/FYVE/PHD"/>
</dbReference>
<dbReference type="Pfam" id="PF13831">
    <property type="entry name" value="PHD_2"/>
    <property type="match status" value="1"/>
</dbReference>
<comment type="subcellular location">
    <subcellularLocation>
        <location evidence="2">Nucleus</location>
    </subcellularLocation>
</comment>
<dbReference type="Gene3D" id="3.30.40.10">
    <property type="entry name" value="Zinc/RING finger domain, C3HC4 (zinc finger)"/>
    <property type="match status" value="2"/>
</dbReference>
<dbReference type="SUPFAM" id="SSF63748">
    <property type="entry name" value="Tudor/PWWP/MBT"/>
    <property type="match status" value="1"/>
</dbReference>
<evidence type="ECO:0000256" key="10">
    <source>
        <dbReference type="ARBA" id="ARBA00023002"/>
    </source>
</evidence>
<dbReference type="InterPro" id="IPR003347">
    <property type="entry name" value="JmjC_dom"/>
</dbReference>
<dbReference type="InterPro" id="IPR011011">
    <property type="entry name" value="Znf_FYVE_PHD"/>
</dbReference>
<dbReference type="OrthoDB" id="9547406at2759"/>
<comment type="cofactor">
    <cofactor evidence="1">
        <name>Fe(2+)</name>
        <dbReference type="ChEBI" id="CHEBI:29033"/>
    </cofactor>
</comment>
<protein>
    <recommendedName>
        <fullName evidence="4">[histone H3]-trimethyl-L-lysine(9) demethylase</fullName>
        <ecNumber evidence="4">1.14.11.66</ecNumber>
    </recommendedName>
</protein>
<keyword evidence="14" id="KW-0539">Nucleus</keyword>
<dbReference type="GO" id="GO:0000785">
    <property type="term" value="C:chromatin"/>
    <property type="evidence" value="ECO:0007669"/>
    <property type="project" value="TreeGrafter"/>
</dbReference>
<comment type="caution">
    <text evidence="21">The sequence shown here is derived from an EMBL/GenBank/DDBJ whole genome shotgun (WGS) entry which is preliminary data.</text>
</comment>
<feature type="domain" description="PHD-type" evidence="20">
    <location>
        <begin position="719"/>
        <end position="831"/>
    </location>
</feature>
<evidence type="ECO:0000256" key="3">
    <source>
        <dbReference type="ARBA" id="ARBA00009711"/>
    </source>
</evidence>
<evidence type="ECO:0000259" key="19">
    <source>
        <dbReference type="PROSITE" id="PS51184"/>
    </source>
</evidence>
<evidence type="ECO:0000256" key="15">
    <source>
        <dbReference type="ARBA" id="ARBA00049349"/>
    </source>
</evidence>
<dbReference type="Pfam" id="PF02373">
    <property type="entry name" value="JmjC"/>
    <property type="match status" value="1"/>
</dbReference>
<evidence type="ECO:0000256" key="9">
    <source>
        <dbReference type="ARBA" id="ARBA00022964"/>
    </source>
</evidence>
<keyword evidence="12" id="KW-0805">Transcription regulation</keyword>
<evidence type="ECO:0000256" key="8">
    <source>
        <dbReference type="ARBA" id="ARBA00022853"/>
    </source>
</evidence>
<feature type="domain" description="JmjC" evidence="19">
    <location>
        <begin position="145"/>
        <end position="311"/>
    </location>
</feature>
<dbReference type="GO" id="GO:0005634">
    <property type="term" value="C:nucleus"/>
    <property type="evidence" value="ECO:0007669"/>
    <property type="project" value="UniProtKB-SubCell"/>
</dbReference>